<keyword evidence="2" id="KW-0804">Transcription</keyword>
<gene>
    <name evidence="4" type="ORF">Tci_007733</name>
</gene>
<comment type="similarity">
    <text evidence="1 2">Belongs to the NAC-beta family.</text>
</comment>
<evidence type="ECO:0000256" key="2">
    <source>
        <dbReference type="RuleBase" id="RU361272"/>
    </source>
</evidence>
<sequence length="156" mass="17205">MHNGVRRRSWSQLWRPGGCCRRNECVFLWGMCFRGVVECFGIWCIIKKKVVHKTTTTDDKKLQGTLRRLGVSGMPSIKEVNIYKDDSAIHFVNPIPKVQASINANTWVVSGSLKPRMPCTGEGAAAATATVEDDDEVPELVPGEIFEAAAEEGIKG</sequence>
<accession>A0A6L2JIN8</accession>
<dbReference type="PROSITE" id="PS51151">
    <property type="entry name" value="NAC_AB"/>
    <property type="match status" value="1"/>
</dbReference>
<evidence type="ECO:0000313" key="4">
    <source>
        <dbReference type="EMBL" id="GEU35755.1"/>
    </source>
</evidence>
<protein>
    <recommendedName>
        <fullName evidence="2">Nascent polypeptide-associated complex subunit beta</fullName>
    </recommendedName>
</protein>
<evidence type="ECO:0000256" key="1">
    <source>
        <dbReference type="ARBA" id="ARBA00005296"/>
    </source>
</evidence>
<dbReference type="EMBL" id="BKCJ010000727">
    <property type="protein sequence ID" value="GEU35755.1"/>
    <property type="molecule type" value="Genomic_DNA"/>
</dbReference>
<comment type="subunit">
    <text evidence="2">Part of the nascent polypeptide-associated complex (NAC).</text>
</comment>
<proteinExistence type="inferred from homology"/>
<evidence type="ECO:0000259" key="3">
    <source>
        <dbReference type="PROSITE" id="PS51151"/>
    </source>
</evidence>
<reference evidence="4" key="1">
    <citation type="journal article" date="2019" name="Sci. Rep.">
        <title>Draft genome of Tanacetum cinerariifolium, the natural source of mosquito coil.</title>
        <authorList>
            <person name="Yamashiro T."/>
            <person name="Shiraishi A."/>
            <person name="Satake H."/>
            <person name="Nakayama K."/>
        </authorList>
    </citation>
    <scope>NUCLEOTIDE SEQUENCE</scope>
</reference>
<dbReference type="Pfam" id="PF01849">
    <property type="entry name" value="NAC"/>
    <property type="match status" value="1"/>
</dbReference>
<dbReference type="InterPro" id="IPR039370">
    <property type="entry name" value="BTF3"/>
</dbReference>
<organism evidence="4">
    <name type="scientific">Tanacetum cinerariifolium</name>
    <name type="common">Dalmatian daisy</name>
    <name type="synonym">Chrysanthemum cinerariifolium</name>
    <dbReference type="NCBI Taxonomy" id="118510"/>
    <lineage>
        <taxon>Eukaryota</taxon>
        <taxon>Viridiplantae</taxon>
        <taxon>Streptophyta</taxon>
        <taxon>Embryophyta</taxon>
        <taxon>Tracheophyta</taxon>
        <taxon>Spermatophyta</taxon>
        <taxon>Magnoliopsida</taxon>
        <taxon>eudicotyledons</taxon>
        <taxon>Gunneridae</taxon>
        <taxon>Pentapetalae</taxon>
        <taxon>asterids</taxon>
        <taxon>campanulids</taxon>
        <taxon>Asterales</taxon>
        <taxon>Asteraceae</taxon>
        <taxon>Asteroideae</taxon>
        <taxon>Anthemideae</taxon>
        <taxon>Anthemidinae</taxon>
        <taxon>Tanacetum</taxon>
    </lineage>
</organism>
<dbReference type="Gene3D" id="2.20.70.30">
    <property type="entry name" value="Nascent polypeptide-associated complex domain"/>
    <property type="match status" value="1"/>
</dbReference>
<keyword evidence="2" id="KW-0805">Transcription regulation</keyword>
<feature type="domain" description="NAC-A/B" evidence="3">
    <location>
        <begin position="56"/>
        <end position="122"/>
    </location>
</feature>
<dbReference type="InterPro" id="IPR038187">
    <property type="entry name" value="NAC_A/B_dom_sf"/>
</dbReference>
<dbReference type="InterPro" id="IPR002715">
    <property type="entry name" value="Nas_poly-pep-assoc_cplx_dom"/>
</dbReference>
<dbReference type="AlphaFoldDB" id="A0A6L2JIN8"/>
<dbReference type="CDD" id="cd22055">
    <property type="entry name" value="NAC_BTF3"/>
    <property type="match status" value="1"/>
</dbReference>
<dbReference type="SMART" id="SM01407">
    <property type="entry name" value="NAC"/>
    <property type="match status" value="1"/>
</dbReference>
<name>A0A6L2JIN8_TANCI</name>
<comment type="caution">
    <text evidence="4">The sequence shown here is derived from an EMBL/GenBank/DDBJ whole genome shotgun (WGS) entry which is preliminary data.</text>
</comment>
<dbReference type="PANTHER" id="PTHR10351">
    <property type="entry name" value="TRANSCRIPTION FACTOR BTF3 FAMILY MEMBER"/>
    <property type="match status" value="1"/>
</dbReference>